<dbReference type="SUPFAM" id="SSF50998">
    <property type="entry name" value="Quinoprotein alcohol dehydrogenase-like"/>
    <property type="match status" value="1"/>
</dbReference>
<dbReference type="Proteomes" id="UP001138500">
    <property type="component" value="Unassembled WGS sequence"/>
</dbReference>
<comment type="caution">
    <text evidence="4">The sequence shown here is derived from an EMBL/GenBank/DDBJ whole genome shotgun (WGS) entry which is preliminary data.</text>
</comment>
<evidence type="ECO:0000313" key="5">
    <source>
        <dbReference type="Proteomes" id="UP001138500"/>
    </source>
</evidence>
<dbReference type="OrthoDB" id="5427350at2759"/>
<dbReference type="InterPro" id="IPR053143">
    <property type="entry name" value="Arylsulfate_ST"/>
</dbReference>
<name>A0A9W7SJ86_9PEZI</name>
<organism evidence="4 5">
    <name type="scientific">Teratosphaeria destructans</name>
    <dbReference type="NCBI Taxonomy" id="418781"/>
    <lineage>
        <taxon>Eukaryota</taxon>
        <taxon>Fungi</taxon>
        <taxon>Dikarya</taxon>
        <taxon>Ascomycota</taxon>
        <taxon>Pezizomycotina</taxon>
        <taxon>Dothideomycetes</taxon>
        <taxon>Dothideomycetidae</taxon>
        <taxon>Mycosphaerellales</taxon>
        <taxon>Teratosphaeriaceae</taxon>
        <taxon>Teratosphaeria</taxon>
    </lineage>
</organism>
<keyword evidence="3" id="KW-0732">Signal</keyword>
<dbReference type="EMBL" id="RIBY02002423">
    <property type="protein sequence ID" value="KAH9815332.1"/>
    <property type="molecule type" value="Genomic_DNA"/>
</dbReference>
<accession>A0A9W7SJ86</accession>
<reference evidence="4 5" key="2">
    <citation type="journal article" date="2021" name="Curr. Genet.">
        <title>Genetic response to nitrogen starvation in the aggressive Eucalyptus foliar pathogen Teratosphaeria destructans.</title>
        <authorList>
            <person name="Havenga M."/>
            <person name="Wingfield B.D."/>
            <person name="Wingfield M.J."/>
            <person name="Dreyer L.L."/>
            <person name="Roets F."/>
            <person name="Aylward J."/>
        </authorList>
    </citation>
    <scope>NUCLEOTIDE SEQUENCE [LARGE SCALE GENOMIC DNA]</scope>
    <source>
        <strain evidence="4">CMW44962</strain>
    </source>
</reference>
<evidence type="ECO:0000256" key="3">
    <source>
        <dbReference type="SAM" id="SignalP"/>
    </source>
</evidence>
<dbReference type="PANTHER" id="PTHR35340">
    <property type="entry name" value="PQQ ENZYME REPEAT PROTEIN-RELATED"/>
    <property type="match status" value="1"/>
</dbReference>
<keyword evidence="5" id="KW-1185">Reference proteome</keyword>
<evidence type="ECO:0000256" key="2">
    <source>
        <dbReference type="SAM" id="Phobius"/>
    </source>
</evidence>
<dbReference type="PANTHER" id="PTHR35340:SF5">
    <property type="entry name" value="ASST-DOMAIN-CONTAINING PROTEIN"/>
    <property type="match status" value="1"/>
</dbReference>
<feature type="transmembrane region" description="Helical" evidence="2">
    <location>
        <begin position="541"/>
        <end position="561"/>
    </location>
</feature>
<feature type="region of interest" description="Disordered" evidence="1">
    <location>
        <begin position="608"/>
        <end position="639"/>
    </location>
</feature>
<evidence type="ECO:0000313" key="4">
    <source>
        <dbReference type="EMBL" id="KAH9815332.1"/>
    </source>
</evidence>
<reference evidence="4 5" key="1">
    <citation type="journal article" date="2018" name="IMA Fungus">
        <title>IMA Genome-F 10: Nine draft genome sequences of Claviceps purpurea s.lat., including C. arundinis, C. humidiphila, and C. cf. spartinae, pseudomolecules for the pitch canker pathogen Fusarium circinatum, draft genome of Davidsoniella eucalypti, Grosmannia galeiformis, Quambalaria eucalypti, and Teratosphaeria destructans.</title>
        <authorList>
            <person name="Wingfield B.D."/>
            <person name="Liu M."/>
            <person name="Nguyen H.D."/>
            <person name="Lane F.A."/>
            <person name="Morgan S.W."/>
            <person name="De Vos L."/>
            <person name="Wilken P.M."/>
            <person name="Duong T.A."/>
            <person name="Aylward J."/>
            <person name="Coetzee M.P."/>
            <person name="Dadej K."/>
            <person name="De Beer Z.W."/>
            <person name="Findlay W."/>
            <person name="Havenga M."/>
            <person name="Kolarik M."/>
            <person name="Menzies J.G."/>
            <person name="Naidoo K."/>
            <person name="Pochopski O."/>
            <person name="Shoukouhi P."/>
            <person name="Santana Q.C."/>
            <person name="Seifert K.A."/>
            <person name="Soal N."/>
            <person name="Steenkamp E.T."/>
            <person name="Tatham C.T."/>
            <person name="van der Nest M.A."/>
            <person name="Wingfield M.J."/>
        </authorList>
    </citation>
    <scope>NUCLEOTIDE SEQUENCE [LARGE SCALE GENOMIC DNA]</scope>
    <source>
        <strain evidence="4">CMW44962</strain>
    </source>
</reference>
<dbReference type="InterPro" id="IPR039535">
    <property type="entry name" value="ASST-like"/>
</dbReference>
<keyword evidence="2" id="KW-0472">Membrane</keyword>
<feature type="chain" id="PRO_5040886527" evidence="3">
    <location>
        <begin position="20"/>
        <end position="639"/>
    </location>
</feature>
<dbReference type="AlphaFoldDB" id="A0A9W7SJ86"/>
<gene>
    <name evidence="4" type="ORF">Tdes44962_MAKER05660</name>
</gene>
<protein>
    <submittedName>
        <fullName evidence="4">Arylsulfotransferase (ASST)</fullName>
    </submittedName>
</protein>
<dbReference type="InterPro" id="IPR011047">
    <property type="entry name" value="Quinoprotein_ADH-like_sf"/>
</dbReference>
<keyword evidence="2" id="KW-0812">Transmembrane</keyword>
<proteinExistence type="predicted"/>
<keyword evidence="2" id="KW-1133">Transmembrane helix</keyword>
<dbReference type="Pfam" id="PF14269">
    <property type="entry name" value="Arylsulfotran_2"/>
    <property type="match status" value="1"/>
</dbReference>
<evidence type="ECO:0000256" key="1">
    <source>
        <dbReference type="SAM" id="MobiDB-lite"/>
    </source>
</evidence>
<feature type="signal peptide" evidence="3">
    <location>
        <begin position="1"/>
        <end position="19"/>
    </location>
</feature>
<sequence length="639" mass="72250">MLALARWASWSFLVSQTFCFADHEGFYQNEDYNAGKFGWYVRQGFKTTTVTAPVLNVNTPFTECDDGSLLFIAPRGEKAEPRPYILDPSGALIWTPKERFGQVYNIQVQHYKGEPYVCFWGGDDSIGGHGEGQIYMYDQHYDLKKIVKGANGFALDLHSFTITRNDTAVFTGYDIIEKELKYGRTVRTGYIWDSLFQELDLETNEVVFQWRASDHMKIDDTYAVRGAATRQSPWDWFHINCVEKDDLGNYLVSSRYLRSMIYVSGKTGEVLWQLGGKSNSFQDLSGGAATASIGQHDAHWADDPVYHGAITFFDNRADWTVHKEPNSRGSRVRVDLERMTATLAATYVHAGDSVLSVSQGSYQTLPNGHVVVGFGFNGVMTEFAQDGTVLCDAYFEPSKHFTSGNVQSYRNMKFNWTGTPNTKPSLVLREGVLYMSWMGSTEVKRWLLQSALSENEVAEEVLTVPKKGFETRLGLNQNIRIKQYAQVVALDGTGRALAISDRVDIEDYATVFANDEDLLDYDDEQEAEDDDFKSDIEDLQLLVGLATVAVLTGFLLCCLTFGQRMFKPLARVQDELLSKESWDAAPVMSGPKKMWQMFREKVLRKKRWHEVPQEEAPEASDEDVRLPSDLPGGLSNHYR</sequence>